<feature type="region of interest" description="Disordered" evidence="2">
    <location>
        <begin position="1"/>
        <end position="20"/>
    </location>
</feature>
<dbReference type="Gene3D" id="3.80.10.10">
    <property type="entry name" value="Ribonuclease Inhibitor"/>
    <property type="match status" value="2"/>
</dbReference>
<dbReference type="SUPFAM" id="SSF52047">
    <property type="entry name" value="RNI-like"/>
    <property type="match status" value="1"/>
</dbReference>
<keyword evidence="1" id="KW-0677">Repeat</keyword>
<reference evidence="3 4" key="1">
    <citation type="journal article" date="2016" name="Nat. Commun.">
        <title>Extremotolerant tardigrade genome and improved radiotolerance of human cultured cells by tardigrade-unique protein.</title>
        <authorList>
            <person name="Hashimoto T."/>
            <person name="Horikawa D.D."/>
            <person name="Saito Y."/>
            <person name="Kuwahara H."/>
            <person name="Kozuka-Hata H."/>
            <person name="Shin-I T."/>
            <person name="Minakuchi Y."/>
            <person name="Ohishi K."/>
            <person name="Motoyama A."/>
            <person name="Aizu T."/>
            <person name="Enomoto A."/>
            <person name="Kondo K."/>
            <person name="Tanaka S."/>
            <person name="Hara Y."/>
            <person name="Koshikawa S."/>
            <person name="Sagara H."/>
            <person name="Miura T."/>
            <person name="Yokobori S."/>
            <person name="Miyagawa K."/>
            <person name="Suzuki Y."/>
            <person name="Kubo T."/>
            <person name="Oyama M."/>
            <person name="Kohara Y."/>
            <person name="Fujiyama A."/>
            <person name="Arakawa K."/>
            <person name="Katayama T."/>
            <person name="Toyoda A."/>
            <person name="Kunieda T."/>
        </authorList>
    </citation>
    <scope>NUCLEOTIDE SEQUENCE [LARGE SCALE GENOMIC DNA]</scope>
    <source>
        <strain evidence="3 4">YOKOZUNA-1</strain>
    </source>
</reference>
<dbReference type="SMART" id="SM00368">
    <property type="entry name" value="LRR_RI"/>
    <property type="match status" value="4"/>
</dbReference>
<dbReference type="InterPro" id="IPR001611">
    <property type="entry name" value="Leu-rich_rpt"/>
</dbReference>
<evidence type="ECO:0000256" key="2">
    <source>
        <dbReference type="SAM" id="MobiDB-lite"/>
    </source>
</evidence>
<dbReference type="PANTHER" id="PTHR24111">
    <property type="entry name" value="LEUCINE-RICH REPEAT-CONTAINING PROTEIN 34"/>
    <property type="match status" value="1"/>
</dbReference>
<name>A0A1D1VT01_RAMVA</name>
<gene>
    <name evidence="3" type="primary">RvY_12362-1</name>
    <name evidence="3" type="synonym">RvY_12362.1</name>
    <name evidence="3" type="ORF">RvY_12362</name>
</gene>
<protein>
    <submittedName>
        <fullName evidence="3">Uncharacterized protein</fullName>
    </submittedName>
</protein>
<dbReference type="InterPro" id="IPR032675">
    <property type="entry name" value="LRR_dom_sf"/>
</dbReference>
<proteinExistence type="predicted"/>
<accession>A0A1D1VT01</accession>
<dbReference type="OrthoDB" id="272549at2759"/>
<keyword evidence="4" id="KW-1185">Reference proteome</keyword>
<dbReference type="PANTHER" id="PTHR24111:SF0">
    <property type="entry name" value="LEUCINE-RICH REPEAT-CONTAINING PROTEIN"/>
    <property type="match status" value="1"/>
</dbReference>
<evidence type="ECO:0000313" key="3">
    <source>
        <dbReference type="EMBL" id="GAV01689.1"/>
    </source>
</evidence>
<evidence type="ECO:0000313" key="4">
    <source>
        <dbReference type="Proteomes" id="UP000186922"/>
    </source>
</evidence>
<dbReference type="AlphaFoldDB" id="A0A1D1VT01"/>
<feature type="compositionally biased region" description="Basic and acidic residues" evidence="2">
    <location>
        <begin position="53"/>
        <end position="68"/>
    </location>
</feature>
<dbReference type="EMBL" id="BDGG01000007">
    <property type="protein sequence ID" value="GAV01689.1"/>
    <property type="molecule type" value="Genomic_DNA"/>
</dbReference>
<comment type="caution">
    <text evidence="3">The sequence shown here is derived from an EMBL/GenBank/DDBJ whole genome shotgun (WGS) entry which is preliminary data.</text>
</comment>
<sequence length="477" mass="53871">MRSLQAEGEVESHAVGDVPIEEVVMMKTLVENNANLLAESEPKSQADEAAPNDVDHKWTKTSNQRKESLQGQSGSMSYDDEETGQEDDEESAEDGSAYDEDSWRLYESGGQTGTTGTPVMDPPEFLAAQADFGQCERQTLRFFLEEYLKMCWEAGKTPTPQVLFLFQSRNKKDFLRRIRHKRALFYFPGNDPAARCRRLTDSDLTVLCPFLLKFLKGNLVNLDFRYNEFKDVAALADLITKSASVKDLNLMSNSLSDNGIFALKDALLEIEALIVLLGTLRDDSCKLEALDLTGPNLPDFATHEVFVSMCTEMLECNKHLVELHLGKAGIDDSDLETLMLGLHRNKTLRYLDLHSNKLKSDGARLLMEYLIKNSSLEVLDIDSNHVSNEGAEYLANAIYEKSSVFGCLLQFGRLQPHNLDVTFYEVDGLWLMAQYGEGLPGLRRWDAYMPRFGDYSHQACYDGFIQPHPRPYFTSDE</sequence>
<dbReference type="STRING" id="947166.A0A1D1VT01"/>
<evidence type="ECO:0000256" key="1">
    <source>
        <dbReference type="ARBA" id="ARBA00022737"/>
    </source>
</evidence>
<feature type="region of interest" description="Disordered" evidence="2">
    <location>
        <begin position="36"/>
        <end position="100"/>
    </location>
</feature>
<feature type="compositionally biased region" description="Acidic residues" evidence="2">
    <location>
        <begin position="78"/>
        <end position="100"/>
    </location>
</feature>
<dbReference type="Proteomes" id="UP000186922">
    <property type="component" value="Unassembled WGS sequence"/>
</dbReference>
<organism evidence="3 4">
    <name type="scientific">Ramazzottius varieornatus</name>
    <name type="common">Water bear</name>
    <name type="synonym">Tardigrade</name>
    <dbReference type="NCBI Taxonomy" id="947166"/>
    <lineage>
        <taxon>Eukaryota</taxon>
        <taxon>Metazoa</taxon>
        <taxon>Ecdysozoa</taxon>
        <taxon>Tardigrada</taxon>
        <taxon>Eutardigrada</taxon>
        <taxon>Parachela</taxon>
        <taxon>Hypsibioidea</taxon>
        <taxon>Ramazzottiidae</taxon>
        <taxon>Ramazzottius</taxon>
    </lineage>
</organism>
<dbReference type="InterPro" id="IPR052201">
    <property type="entry name" value="LRR-containing_regulator"/>
</dbReference>
<dbReference type="Pfam" id="PF13516">
    <property type="entry name" value="LRR_6"/>
    <property type="match status" value="4"/>
</dbReference>